<dbReference type="Gene3D" id="2.60.210.10">
    <property type="entry name" value="Apoptosis, Tumor Necrosis Factor Receptor Associated Protein 2, Chain A"/>
    <property type="match status" value="1"/>
</dbReference>
<dbReference type="InterPro" id="IPR002083">
    <property type="entry name" value="MATH/TRAF_dom"/>
</dbReference>
<feature type="non-terminal residue" evidence="3">
    <location>
        <position position="131"/>
    </location>
</feature>
<dbReference type="KEGG" id="eus:EUTSA_v10011971mg"/>
<evidence type="ECO:0000256" key="1">
    <source>
        <dbReference type="ARBA" id="ARBA00023054"/>
    </source>
</evidence>
<sequence>FLYGFACRRLVAYPKGDYITNHFSLFLAVANSEILPAWWRIHAKFSFTIVNQFSDKQSQLRETLHWFDKKSPDWGWKEMITLTELNDREGFLVNGKLIIVVKVDVLEVVGKFEESSPVMETVDGFQVLPSQ</sequence>
<organism evidence="3 4">
    <name type="scientific">Eutrema salsugineum</name>
    <name type="common">Saltwater cress</name>
    <name type="synonym">Sisymbrium salsugineum</name>
    <dbReference type="NCBI Taxonomy" id="72664"/>
    <lineage>
        <taxon>Eukaryota</taxon>
        <taxon>Viridiplantae</taxon>
        <taxon>Streptophyta</taxon>
        <taxon>Embryophyta</taxon>
        <taxon>Tracheophyta</taxon>
        <taxon>Spermatophyta</taxon>
        <taxon>Magnoliopsida</taxon>
        <taxon>eudicotyledons</taxon>
        <taxon>Gunneridae</taxon>
        <taxon>Pentapetalae</taxon>
        <taxon>rosids</taxon>
        <taxon>malvids</taxon>
        <taxon>Brassicales</taxon>
        <taxon>Brassicaceae</taxon>
        <taxon>Eutremeae</taxon>
        <taxon>Eutrema</taxon>
    </lineage>
</organism>
<feature type="non-terminal residue" evidence="3">
    <location>
        <position position="1"/>
    </location>
</feature>
<dbReference type="PANTHER" id="PTHR46236">
    <property type="entry name" value="TRAF-LIKE SUPERFAMILY PROTEIN"/>
    <property type="match status" value="1"/>
</dbReference>
<dbReference type="PROSITE" id="PS50144">
    <property type="entry name" value="MATH"/>
    <property type="match status" value="1"/>
</dbReference>
<dbReference type="CDD" id="cd00121">
    <property type="entry name" value="MATH"/>
    <property type="match status" value="1"/>
</dbReference>
<reference evidence="3 4" key="1">
    <citation type="journal article" date="2013" name="Front. Plant Sci.">
        <title>The Reference Genome of the Halophytic Plant Eutrema salsugineum.</title>
        <authorList>
            <person name="Yang R."/>
            <person name="Jarvis D.E."/>
            <person name="Chen H."/>
            <person name="Beilstein M.A."/>
            <person name="Grimwood J."/>
            <person name="Jenkins J."/>
            <person name="Shu S."/>
            <person name="Prochnik S."/>
            <person name="Xin M."/>
            <person name="Ma C."/>
            <person name="Schmutz J."/>
            <person name="Wing R.A."/>
            <person name="Mitchell-Olds T."/>
            <person name="Schumaker K.S."/>
            <person name="Wang X."/>
        </authorList>
    </citation>
    <scope>NUCLEOTIDE SEQUENCE [LARGE SCALE GENOMIC DNA]</scope>
</reference>
<dbReference type="Proteomes" id="UP000030689">
    <property type="component" value="Unassembled WGS sequence"/>
</dbReference>
<feature type="domain" description="MATH" evidence="2">
    <location>
        <begin position="1"/>
        <end position="103"/>
    </location>
</feature>
<keyword evidence="4" id="KW-1185">Reference proteome</keyword>
<protein>
    <recommendedName>
        <fullName evidence="2">MATH domain-containing protein</fullName>
    </recommendedName>
</protein>
<keyword evidence="1" id="KW-0175">Coiled coil</keyword>
<proteinExistence type="predicted"/>
<dbReference type="PANTHER" id="PTHR46236:SF9">
    <property type="entry name" value="UBIQUITIN-SPECIFIC PROTEASE FAMILY C19-RELATED PROTEIN"/>
    <property type="match status" value="1"/>
</dbReference>
<dbReference type="Pfam" id="PF22486">
    <property type="entry name" value="MATH_2"/>
    <property type="match status" value="1"/>
</dbReference>
<dbReference type="EMBL" id="KI517809">
    <property type="protein sequence ID" value="ESQ30839.1"/>
    <property type="molecule type" value="Genomic_DNA"/>
</dbReference>
<evidence type="ECO:0000313" key="3">
    <source>
        <dbReference type="EMBL" id="ESQ30839.1"/>
    </source>
</evidence>
<evidence type="ECO:0000313" key="4">
    <source>
        <dbReference type="Proteomes" id="UP000030689"/>
    </source>
</evidence>
<dbReference type="SUPFAM" id="SSF49599">
    <property type="entry name" value="TRAF domain-like"/>
    <property type="match status" value="1"/>
</dbReference>
<dbReference type="STRING" id="72664.V4KI04"/>
<dbReference type="eggNOG" id="KOG1987">
    <property type="taxonomic scope" value="Eukaryota"/>
</dbReference>
<dbReference type="Gramene" id="ESQ30839">
    <property type="protein sequence ID" value="ESQ30839"/>
    <property type="gene ID" value="EUTSA_v10011971mg"/>
</dbReference>
<dbReference type="InterPro" id="IPR008974">
    <property type="entry name" value="TRAF-like"/>
</dbReference>
<evidence type="ECO:0000259" key="2">
    <source>
        <dbReference type="PROSITE" id="PS50144"/>
    </source>
</evidence>
<name>V4KI04_EUTSA</name>
<dbReference type="AlphaFoldDB" id="V4KI04"/>
<gene>
    <name evidence="3" type="ORF">EUTSA_v10011971mg</name>
</gene>
<dbReference type="OMA" id="WWRIHAK"/>
<accession>V4KI04</accession>
<dbReference type="InterPro" id="IPR050804">
    <property type="entry name" value="MCC"/>
</dbReference>